<feature type="compositionally biased region" description="Low complexity" evidence="2">
    <location>
        <begin position="580"/>
        <end position="592"/>
    </location>
</feature>
<evidence type="ECO:0000259" key="3">
    <source>
        <dbReference type="PROSITE" id="PS50826"/>
    </source>
</evidence>
<evidence type="ECO:0000313" key="5">
    <source>
        <dbReference type="RefSeq" id="XP_052738832.1"/>
    </source>
</evidence>
<evidence type="ECO:0000256" key="1">
    <source>
        <dbReference type="ARBA" id="ARBA00022468"/>
    </source>
</evidence>
<feature type="domain" description="RUN" evidence="3">
    <location>
        <begin position="52"/>
        <end position="306"/>
    </location>
</feature>
<evidence type="ECO:0000313" key="4">
    <source>
        <dbReference type="Proteomes" id="UP001652582"/>
    </source>
</evidence>
<dbReference type="InterPro" id="IPR004012">
    <property type="entry name" value="Run_dom"/>
</dbReference>
<dbReference type="Pfam" id="PF12068">
    <property type="entry name" value="PH_RBD"/>
    <property type="match status" value="1"/>
</dbReference>
<dbReference type="Gene3D" id="1.20.58.900">
    <property type="match status" value="2"/>
</dbReference>
<dbReference type="Gene3D" id="2.30.29.230">
    <property type="match status" value="1"/>
</dbReference>
<organism evidence="4 5">
    <name type="scientific">Bicyclus anynana</name>
    <name type="common">Squinting bush brown butterfly</name>
    <dbReference type="NCBI Taxonomy" id="110368"/>
    <lineage>
        <taxon>Eukaryota</taxon>
        <taxon>Metazoa</taxon>
        <taxon>Ecdysozoa</taxon>
        <taxon>Arthropoda</taxon>
        <taxon>Hexapoda</taxon>
        <taxon>Insecta</taxon>
        <taxon>Pterygota</taxon>
        <taxon>Neoptera</taxon>
        <taxon>Endopterygota</taxon>
        <taxon>Lepidoptera</taxon>
        <taxon>Glossata</taxon>
        <taxon>Ditrysia</taxon>
        <taxon>Papilionoidea</taxon>
        <taxon>Nymphalidae</taxon>
        <taxon>Satyrinae</taxon>
        <taxon>Satyrini</taxon>
        <taxon>Mycalesina</taxon>
        <taxon>Bicyclus</taxon>
    </lineage>
</organism>
<feature type="region of interest" description="Disordered" evidence="2">
    <location>
        <begin position="506"/>
        <end position="533"/>
    </location>
</feature>
<dbReference type="RefSeq" id="XP_052738832.1">
    <property type="nucleotide sequence ID" value="XM_052882872.1"/>
</dbReference>
<dbReference type="GeneID" id="112056966"/>
<feature type="compositionally biased region" description="Polar residues" evidence="2">
    <location>
        <begin position="188"/>
        <end position="198"/>
    </location>
</feature>
<dbReference type="InterPro" id="IPR037213">
    <property type="entry name" value="Run_dom_sf"/>
</dbReference>
<feature type="compositionally biased region" description="Polar residues" evidence="2">
    <location>
        <begin position="141"/>
        <end position="151"/>
    </location>
</feature>
<dbReference type="CDD" id="cd15784">
    <property type="entry name" value="PH_RUTBC"/>
    <property type="match status" value="1"/>
</dbReference>
<dbReference type="InterPro" id="IPR037745">
    <property type="entry name" value="SGSM1/2"/>
</dbReference>
<keyword evidence="4" id="KW-1185">Reference proteome</keyword>
<sequence length="619" mass="66643">MAAQNKVEGEAEEMPVVVATDPSTEQKERLIAAVKKEVKQLMEEAVTRKFVHEESGGVTALCGAVEACLGQGLRRRALGLFKTSSTTALLHKIAKHCPEAALVSARVLAAEGTPATRSASGVERRPSAPRPPLCKRGSGSLLAQSPPQSKVTRVLAAEGTQATSSASDVESPRSAPRPPLYKRGSGSLLAQSPPQSKATRMLAVESTPATRSASGVERRPSAPRPPLSKRGSGSLLAQSLPWTKYLWIRIALFERQLAKIIEHLVNNATRYYERDALVADPDYGSILSSLLVGPCALEYSKAKAPACFWTDPPADELVQRHRMSAGTTTPPSVRRPILNFRRSLNASSDDGGTVQTGSGNAAASSAKDYVESLHQNSRATLLYGKNNVRVQPKDVEEPMPGYLSLHQTSAGLVIKWTPNQLMNGYAESEGIDKSVYWAMSLQVCVWEVVYVHVHRSQASDALILVGQDGVQRPPIQFPKGGHLLSFLSNLETGLLPHGQLDPPLWSQRGSGKVFGRGKTRRRPMPSLCESGQAEEPEDVAGDYVFRIVNNAIADREAMRHSLLERVVHSPPRTPRRPLASTSTTSSDSSTMSVDCPTSAGLNGPPPVALPASNPIVEER</sequence>
<feature type="region of interest" description="Disordered" evidence="2">
    <location>
        <begin position="113"/>
        <end position="233"/>
    </location>
</feature>
<name>A0ABM3LIE0_BICAN</name>
<dbReference type="Proteomes" id="UP001652582">
    <property type="component" value="Chromosome 8"/>
</dbReference>
<gene>
    <name evidence="5" type="primary">LOC112056966</name>
</gene>
<feature type="region of interest" description="Disordered" evidence="2">
    <location>
        <begin position="564"/>
        <end position="619"/>
    </location>
</feature>
<dbReference type="CDD" id="cd17687">
    <property type="entry name" value="RUN_SGSM1_like"/>
    <property type="match status" value="1"/>
</dbReference>
<reference evidence="5" key="1">
    <citation type="submission" date="2025-08" db="UniProtKB">
        <authorList>
            <consortium name="RefSeq"/>
        </authorList>
    </citation>
    <scope>IDENTIFICATION</scope>
</reference>
<keyword evidence="1" id="KW-0343">GTPase activation</keyword>
<dbReference type="InterPro" id="IPR021935">
    <property type="entry name" value="SGSM1/2_RBD"/>
</dbReference>
<dbReference type="PROSITE" id="PS50826">
    <property type="entry name" value="RUN"/>
    <property type="match status" value="1"/>
</dbReference>
<proteinExistence type="predicted"/>
<dbReference type="Pfam" id="PF02759">
    <property type="entry name" value="RUN"/>
    <property type="match status" value="1"/>
</dbReference>
<protein>
    <submittedName>
        <fullName evidence="5">Small G protein signaling modulator 1-like</fullName>
    </submittedName>
</protein>
<dbReference type="SUPFAM" id="SSF140741">
    <property type="entry name" value="RUN domain-like"/>
    <property type="match status" value="2"/>
</dbReference>
<dbReference type="SMART" id="SM00593">
    <property type="entry name" value="RUN"/>
    <property type="match status" value="1"/>
</dbReference>
<evidence type="ECO:0000256" key="2">
    <source>
        <dbReference type="SAM" id="MobiDB-lite"/>
    </source>
</evidence>
<accession>A0ABM3LIE0</accession>